<protein>
    <recommendedName>
        <fullName evidence="2">DUF4773 domain-containing protein</fullName>
    </recommendedName>
</protein>
<accession>A0A922M7J1</accession>
<feature type="compositionally biased region" description="Low complexity" evidence="1">
    <location>
        <begin position="136"/>
        <end position="149"/>
    </location>
</feature>
<evidence type="ECO:0000256" key="1">
    <source>
        <dbReference type="SAM" id="MobiDB-lite"/>
    </source>
</evidence>
<reference evidence="3" key="1">
    <citation type="journal article" date="2021" name="G3 (Bethesda)">
        <title>Genome and transcriptome analysis of the beet armyworm Spodoptera exigua reveals targets for pest control. .</title>
        <authorList>
            <person name="Simon S."/>
            <person name="Breeschoten T."/>
            <person name="Jansen H.J."/>
            <person name="Dirks R.P."/>
            <person name="Schranz M.E."/>
            <person name="Ros V.I.D."/>
        </authorList>
    </citation>
    <scope>NUCLEOTIDE SEQUENCE</scope>
    <source>
        <strain evidence="3">TB_SE_WUR_2020</strain>
    </source>
</reference>
<sequence length="174" mass="19135">FLNLDEAKKLIEPAAPELREDLPSCKWKCKGPACACCIDKNITAYDPEGAKCIHMRYLSKDEGFFVQISHGKKVDYEKIQRKAVEAEAVEASTDDNTEDSEDVEFDPNKFFAGVYQTAQQSIALLSSLLETPSSNSTSVKPASSTESSSAPPPENPTESSQRRGPKNLKHPNLL</sequence>
<dbReference type="EMBL" id="JACEFF010000758">
    <property type="protein sequence ID" value="KAH9631466.1"/>
    <property type="molecule type" value="Genomic_DNA"/>
</dbReference>
<feature type="compositionally biased region" description="Basic residues" evidence="1">
    <location>
        <begin position="163"/>
        <end position="174"/>
    </location>
</feature>
<name>A0A922M7J1_SPOEX</name>
<feature type="region of interest" description="Disordered" evidence="1">
    <location>
        <begin position="85"/>
        <end position="105"/>
    </location>
</feature>
<feature type="non-terminal residue" evidence="3">
    <location>
        <position position="1"/>
    </location>
</feature>
<proteinExistence type="predicted"/>
<gene>
    <name evidence="3" type="ORF">HF086_004627</name>
</gene>
<evidence type="ECO:0000313" key="4">
    <source>
        <dbReference type="Proteomes" id="UP000814243"/>
    </source>
</evidence>
<dbReference type="InterPro" id="IPR031941">
    <property type="entry name" value="DUF4773"/>
</dbReference>
<dbReference type="AlphaFoldDB" id="A0A922M7J1"/>
<feature type="region of interest" description="Disordered" evidence="1">
    <location>
        <begin position="132"/>
        <end position="174"/>
    </location>
</feature>
<dbReference type="Proteomes" id="UP000814243">
    <property type="component" value="Unassembled WGS sequence"/>
</dbReference>
<feature type="domain" description="DUF4773" evidence="2">
    <location>
        <begin position="28"/>
        <end position="84"/>
    </location>
</feature>
<evidence type="ECO:0000313" key="3">
    <source>
        <dbReference type="EMBL" id="KAH9631466.1"/>
    </source>
</evidence>
<evidence type="ECO:0000259" key="2">
    <source>
        <dbReference type="Pfam" id="PF15998"/>
    </source>
</evidence>
<organism evidence="3 4">
    <name type="scientific">Spodoptera exigua</name>
    <name type="common">Beet armyworm</name>
    <name type="synonym">Noctua fulgens</name>
    <dbReference type="NCBI Taxonomy" id="7107"/>
    <lineage>
        <taxon>Eukaryota</taxon>
        <taxon>Metazoa</taxon>
        <taxon>Ecdysozoa</taxon>
        <taxon>Arthropoda</taxon>
        <taxon>Hexapoda</taxon>
        <taxon>Insecta</taxon>
        <taxon>Pterygota</taxon>
        <taxon>Neoptera</taxon>
        <taxon>Endopterygota</taxon>
        <taxon>Lepidoptera</taxon>
        <taxon>Glossata</taxon>
        <taxon>Ditrysia</taxon>
        <taxon>Noctuoidea</taxon>
        <taxon>Noctuidae</taxon>
        <taxon>Amphipyrinae</taxon>
        <taxon>Spodoptera</taxon>
    </lineage>
</organism>
<dbReference type="Pfam" id="PF15998">
    <property type="entry name" value="DUF4773"/>
    <property type="match status" value="1"/>
</dbReference>
<comment type="caution">
    <text evidence="3">The sequence shown here is derived from an EMBL/GenBank/DDBJ whole genome shotgun (WGS) entry which is preliminary data.</text>
</comment>
<feature type="compositionally biased region" description="Acidic residues" evidence="1">
    <location>
        <begin position="92"/>
        <end position="105"/>
    </location>
</feature>